<dbReference type="OrthoDB" id="64915at2759"/>
<dbReference type="GO" id="GO:0000166">
    <property type="term" value="F:nucleotide binding"/>
    <property type="evidence" value="ECO:0007669"/>
    <property type="project" value="InterPro"/>
</dbReference>
<evidence type="ECO:0000313" key="4">
    <source>
        <dbReference type="Proteomes" id="UP000799750"/>
    </source>
</evidence>
<accession>A0A6A6QTS8</accession>
<feature type="domain" description="Gal80p-like C-terminal" evidence="2">
    <location>
        <begin position="136"/>
        <end position="281"/>
    </location>
</feature>
<dbReference type="SUPFAM" id="SSF55347">
    <property type="entry name" value="Glyceraldehyde-3-phosphate dehydrogenase-like, C-terminal domain"/>
    <property type="match status" value="1"/>
</dbReference>
<dbReference type="Pfam" id="PF22685">
    <property type="entry name" value="Gal80p_C-like"/>
    <property type="match status" value="1"/>
</dbReference>
<dbReference type="EMBL" id="MU004189">
    <property type="protein sequence ID" value="KAF2495586.1"/>
    <property type="molecule type" value="Genomic_DNA"/>
</dbReference>
<dbReference type="InterPro" id="IPR000683">
    <property type="entry name" value="Gfo/Idh/MocA-like_OxRdtase_N"/>
</dbReference>
<gene>
    <name evidence="3" type="ORF">BU16DRAFT_462193</name>
</gene>
<dbReference type="Gene3D" id="3.30.360.10">
    <property type="entry name" value="Dihydrodipicolinate Reductase, domain 2"/>
    <property type="match status" value="1"/>
</dbReference>
<name>A0A6A6QTS8_9PEZI</name>
<sequence>MAPIRIGFIGLSAGQSWAAWAHITYLKDTSKYSIVALCNTSVEAAQAAIKAHGLPETTKAYDSPQALADDPNVELVVCSVKVPHHYATIMPSLKAGKDIFCEWPLAKNVAEAEELISVAKSKGVRTVVGLQACQSPFVKKVKQLVESGKIGKVLSVTFVGNSGFSGLKEPDYAEYCNYQENGANMLTIYSMHAMEGLLYSLGEISSFNSIIDIKRPEVQIVDGKGAVVKTITRTAHDQFLLQGHLESGALLSYHMRGGAAFAGNEGLIWRIYGETGEIQVTASGTYLQAGHEDMTIRLQDHTTGETTKVEPDEDDLSKLPLFTQNVGRVYEAFADKRTDGYKDWSYALLRHKLVEEIYQRDAAGKQETAAAYTKA</sequence>
<evidence type="ECO:0000313" key="3">
    <source>
        <dbReference type="EMBL" id="KAF2495586.1"/>
    </source>
</evidence>
<proteinExistence type="predicted"/>
<dbReference type="AlphaFoldDB" id="A0A6A6QTS8"/>
<reference evidence="3" key="1">
    <citation type="journal article" date="2020" name="Stud. Mycol.">
        <title>101 Dothideomycetes genomes: a test case for predicting lifestyles and emergence of pathogens.</title>
        <authorList>
            <person name="Haridas S."/>
            <person name="Albert R."/>
            <person name="Binder M."/>
            <person name="Bloem J."/>
            <person name="Labutti K."/>
            <person name="Salamov A."/>
            <person name="Andreopoulos B."/>
            <person name="Baker S."/>
            <person name="Barry K."/>
            <person name="Bills G."/>
            <person name="Bluhm B."/>
            <person name="Cannon C."/>
            <person name="Castanera R."/>
            <person name="Culley D."/>
            <person name="Daum C."/>
            <person name="Ezra D."/>
            <person name="Gonzalez J."/>
            <person name="Henrissat B."/>
            <person name="Kuo A."/>
            <person name="Liang C."/>
            <person name="Lipzen A."/>
            <person name="Lutzoni F."/>
            <person name="Magnuson J."/>
            <person name="Mondo S."/>
            <person name="Nolan M."/>
            <person name="Ohm R."/>
            <person name="Pangilinan J."/>
            <person name="Park H.-J."/>
            <person name="Ramirez L."/>
            <person name="Alfaro M."/>
            <person name="Sun H."/>
            <person name="Tritt A."/>
            <person name="Yoshinaga Y."/>
            <person name="Zwiers L.-H."/>
            <person name="Turgeon B."/>
            <person name="Goodwin S."/>
            <person name="Spatafora J."/>
            <person name="Crous P."/>
            <person name="Grigoriev I."/>
        </authorList>
    </citation>
    <scope>NUCLEOTIDE SEQUENCE</scope>
    <source>
        <strain evidence="3">CBS 269.34</strain>
    </source>
</reference>
<dbReference type="InterPro" id="IPR051317">
    <property type="entry name" value="Gfo/Idh/MocA_oxidoreduct"/>
</dbReference>
<dbReference type="PANTHER" id="PTHR43708:SF1">
    <property type="entry name" value="GALACTOSE_LACTOSE METABOLISM REGULATORY PROTEIN GAL80"/>
    <property type="match status" value="1"/>
</dbReference>
<dbReference type="Pfam" id="PF01408">
    <property type="entry name" value="GFO_IDH_MocA"/>
    <property type="match status" value="1"/>
</dbReference>
<dbReference type="Proteomes" id="UP000799750">
    <property type="component" value="Unassembled WGS sequence"/>
</dbReference>
<evidence type="ECO:0000259" key="2">
    <source>
        <dbReference type="Pfam" id="PF22685"/>
    </source>
</evidence>
<dbReference type="SUPFAM" id="SSF51735">
    <property type="entry name" value="NAD(P)-binding Rossmann-fold domains"/>
    <property type="match status" value="1"/>
</dbReference>
<evidence type="ECO:0000259" key="1">
    <source>
        <dbReference type="Pfam" id="PF01408"/>
    </source>
</evidence>
<feature type="domain" description="Gfo/Idh/MocA-like oxidoreductase N-terminal" evidence="1">
    <location>
        <begin position="4"/>
        <end position="129"/>
    </location>
</feature>
<protein>
    <submittedName>
        <fullName evidence="3">Oxidoreductase</fullName>
    </submittedName>
</protein>
<dbReference type="PANTHER" id="PTHR43708">
    <property type="entry name" value="CONSERVED EXPRESSED OXIDOREDUCTASE (EUROFUNG)"/>
    <property type="match status" value="1"/>
</dbReference>
<dbReference type="InterPro" id="IPR055080">
    <property type="entry name" value="Gal80p-like_C"/>
</dbReference>
<dbReference type="Gene3D" id="3.40.50.720">
    <property type="entry name" value="NAD(P)-binding Rossmann-like Domain"/>
    <property type="match status" value="1"/>
</dbReference>
<organism evidence="3 4">
    <name type="scientific">Lophium mytilinum</name>
    <dbReference type="NCBI Taxonomy" id="390894"/>
    <lineage>
        <taxon>Eukaryota</taxon>
        <taxon>Fungi</taxon>
        <taxon>Dikarya</taxon>
        <taxon>Ascomycota</taxon>
        <taxon>Pezizomycotina</taxon>
        <taxon>Dothideomycetes</taxon>
        <taxon>Pleosporomycetidae</taxon>
        <taxon>Mytilinidiales</taxon>
        <taxon>Mytilinidiaceae</taxon>
        <taxon>Lophium</taxon>
    </lineage>
</organism>
<dbReference type="InterPro" id="IPR036291">
    <property type="entry name" value="NAD(P)-bd_dom_sf"/>
</dbReference>
<keyword evidence="4" id="KW-1185">Reference proteome</keyword>